<dbReference type="OrthoDB" id="2019763at2759"/>
<dbReference type="KEGG" id="ovi:T265_05004"/>
<proteinExistence type="predicted"/>
<dbReference type="EMBL" id="KL596707">
    <property type="protein sequence ID" value="KER28094.1"/>
    <property type="molecule type" value="Genomic_DNA"/>
</dbReference>
<feature type="compositionally biased region" description="Basic residues" evidence="1">
    <location>
        <begin position="1"/>
        <end position="17"/>
    </location>
</feature>
<feature type="region of interest" description="Disordered" evidence="1">
    <location>
        <begin position="1"/>
        <end position="23"/>
    </location>
</feature>
<dbReference type="GeneID" id="20319186"/>
<protein>
    <submittedName>
        <fullName evidence="2">Uncharacterized protein</fullName>
    </submittedName>
</protein>
<evidence type="ECO:0000256" key="1">
    <source>
        <dbReference type="SAM" id="MobiDB-lite"/>
    </source>
</evidence>
<evidence type="ECO:0000313" key="3">
    <source>
        <dbReference type="Proteomes" id="UP000054324"/>
    </source>
</evidence>
<reference evidence="2 3" key="1">
    <citation type="submission" date="2013-11" db="EMBL/GenBank/DDBJ databases">
        <title>Opisthorchis viverrini - life in the bile duct.</title>
        <authorList>
            <person name="Young N.D."/>
            <person name="Nagarajan N."/>
            <person name="Lin S.J."/>
            <person name="Korhonen P.K."/>
            <person name="Jex A.R."/>
            <person name="Hall R.S."/>
            <person name="Safavi-Hemami H."/>
            <person name="Kaewkong W."/>
            <person name="Bertrand D."/>
            <person name="Gao S."/>
            <person name="Seet Q."/>
            <person name="Wongkham S."/>
            <person name="Teh B.T."/>
            <person name="Wongkham C."/>
            <person name="Intapan P.M."/>
            <person name="Maleewong W."/>
            <person name="Yang X."/>
            <person name="Hu M."/>
            <person name="Wang Z."/>
            <person name="Hofmann A."/>
            <person name="Sternberg P.W."/>
            <person name="Tan P."/>
            <person name="Wang J."/>
            <person name="Gasser R.B."/>
        </authorList>
    </citation>
    <scope>NUCLEOTIDE SEQUENCE [LARGE SCALE GENOMIC DNA]</scope>
</reference>
<gene>
    <name evidence="2" type="ORF">T265_05004</name>
</gene>
<evidence type="ECO:0000313" key="2">
    <source>
        <dbReference type="EMBL" id="KER28094.1"/>
    </source>
</evidence>
<dbReference type="AlphaFoldDB" id="A0A075AFU6"/>
<name>A0A075AFU6_OPIVI</name>
<dbReference type="Proteomes" id="UP000054324">
    <property type="component" value="Unassembled WGS sequence"/>
</dbReference>
<sequence>MRRSGAAHSTAGKHHKREIQLGSRKTRRPLELLFWRLLTAIESNSPVALELWTVNLEPLLASKAYEYIFSPKCHYALGPDDHLPRCTGMGSSVNEEPV</sequence>
<keyword evidence="3" id="KW-1185">Reference proteome</keyword>
<accession>A0A075AFU6</accession>
<organism evidence="2 3">
    <name type="scientific">Opisthorchis viverrini</name>
    <name type="common">Southeast Asian liver fluke</name>
    <dbReference type="NCBI Taxonomy" id="6198"/>
    <lineage>
        <taxon>Eukaryota</taxon>
        <taxon>Metazoa</taxon>
        <taxon>Spiralia</taxon>
        <taxon>Lophotrochozoa</taxon>
        <taxon>Platyhelminthes</taxon>
        <taxon>Trematoda</taxon>
        <taxon>Digenea</taxon>
        <taxon>Opisthorchiida</taxon>
        <taxon>Opisthorchiata</taxon>
        <taxon>Opisthorchiidae</taxon>
        <taxon>Opisthorchis</taxon>
    </lineage>
</organism>
<dbReference type="RefSeq" id="XP_009168158.1">
    <property type="nucleotide sequence ID" value="XM_009169894.1"/>
</dbReference>
<dbReference type="CTD" id="20319186"/>